<dbReference type="SMART" id="SM00233">
    <property type="entry name" value="PH"/>
    <property type="match status" value="1"/>
</dbReference>
<dbReference type="InterPro" id="IPR011993">
    <property type="entry name" value="PH-like_dom_sf"/>
</dbReference>
<dbReference type="PROSITE" id="PS50003">
    <property type="entry name" value="PH_DOMAIN"/>
    <property type="match status" value="1"/>
</dbReference>
<proteinExistence type="predicted"/>
<dbReference type="SUPFAM" id="SSF48065">
    <property type="entry name" value="DBL homology domain (DH-domain)"/>
    <property type="match status" value="1"/>
</dbReference>
<dbReference type="Gene3D" id="2.30.29.30">
    <property type="entry name" value="Pleckstrin-homology domain (PH domain)/Phosphotyrosine-binding domain (PTB)"/>
    <property type="match status" value="1"/>
</dbReference>
<dbReference type="InterPro" id="IPR035899">
    <property type="entry name" value="DBL_dom_sf"/>
</dbReference>
<dbReference type="Pfam" id="PF15411">
    <property type="entry name" value="PH_10"/>
    <property type="match status" value="1"/>
</dbReference>
<comment type="caution">
    <text evidence="2">The sequence shown here is derived from an EMBL/GenBank/DDBJ whole genome shotgun (WGS) entry which is preliminary data.</text>
</comment>
<dbReference type="SUPFAM" id="SSF50729">
    <property type="entry name" value="PH domain-like"/>
    <property type="match status" value="1"/>
</dbReference>
<organism evidence="2 3">
    <name type="scientific">Marasmius tenuissimus</name>
    <dbReference type="NCBI Taxonomy" id="585030"/>
    <lineage>
        <taxon>Eukaryota</taxon>
        <taxon>Fungi</taxon>
        <taxon>Dikarya</taxon>
        <taxon>Basidiomycota</taxon>
        <taxon>Agaricomycotina</taxon>
        <taxon>Agaricomycetes</taxon>
        <taxon>Agaricomycetidae</taxon>
        <taxon>Agaricales</taxon>
        <taxon>Marasmiineae</taxon>
        <taxon>Marasmiaceae</taxon>
        <taxon>Marasmius</taxon>
    </lineage>
</organism>
<dbReference type="Proteomes" id="UP001437256">
    <property type="component" value="Unassembled WGS sequence"/>
</dbReference>
<evidence type="ECO:0000313" key="3">
    <source>
        <dbReference type="Proteomes" id="UP001437256"/>
    </source>
</evidence>
<protein>
    <submittedName>
        <fullName evidence="2">Guanine nucleotide exchange factor for Cdc42p</fullName>
    </submittedName>
</protein>
<dbReference type="InterPro" id="IPR053026">
    <property type="entry name" value="CDC42_GEF"/>
</dbReference>
<gene>
    <name evidence="2" type="primary">CDC24_4</name>
    <name evidence="2" type="ORF">AAF712_012776</name>
</gene>
<dbReference type="InterPro" id="IPR001849">
    <property type="entry name" value="PH_domain"/>
</dbReference>
<keyword evidence="3" id="KW-1185">Reference proteome</keyword>
<dbReference type="PANTHER" id="PTHR47339:SF1">
    <property type="entry name" value="CELL DIVISION CONTROL PROTEIN 24"/>
    <property type="match status" value="1"/>
</dbReference>
<reference evidence="2 3" key="1">
    <citation type="submission" date="2024-05" db="EMBL/GenBank/DDBJ databases">
        <title>A draft genome resource for the thread blight pathogen Marasmius tenuissimus strain MS-2.</title>
        <authorList>
            <person name="Yulfo-Soto G.E."/>
            <person name="Baruah I.K."/>
            <person name="Amoako-Attah I."/>
            <person name="Bukari Y."/>
            <person name="Meinhardt L.W."/>
            <person name="Bailey B.A."/>
            <person name="Cohen S.P."/>
        </authorList>
    </citation>
    <scope>NUCLEOTIDE SEQUENCE [LARGE SCALE GENOMIC DNA]</scope>
    <source>
        <strain evidence="2 3">MS-2</strain>
    </source>
</reference>
<sequence length="578" mass="65945">MSKPDTTSISPLLRTCSSLYTRLTRLERLELSLDPFEEELEDPVEGIRDIFLLGTPLVSLYNLLPPHYPRIKLDLEVFADDEHSRRLSVALFAMNASQFLHCERFNWDDLKSDDGLQKAAQAVHLILDKCSEAGQAIEFVEIEHMTDNSRILGPPTRLLEQWEDWVRQTIQSEREYVEQIGVLEEYSMDPEIRASLGKEIVDYVFPRNFFTFMRKFCIRMESTRTLPWWEQCWGRLFTGYAEDIGILYKIYCVNRILAQEKLQELKNSSLEFSKGHVTLLLDAPFKHLTAYLKRLEHWSMPETQSSRKLDSVAAAQEEAVTEQKVESLQTRIVDWKGLNPTNPSELGGFLHEGQLLVRKNDVFQLLYVFLFQQILMYCDEVLPEPSRKGKRKLSSASISNASDEAVVSRKLNIKGCIRTSRITKIRTSTMERMEGTRSKLYSVVTLVAGYETLALICQTAAQMSEWHRSLDYALESTTTIDITSPHPGFGPNNTPMAKALARVHLDDGTFMIALVHPVQFGELVTTIERRLRRLGRIRTRDTLVGMKAGDGSTVPITPGDDCGGLFSTDNVTELYVQS</sequence>
<dbReference type="EMBL" id="JBBXMP010000177">
    <property type="protein sequence ID" value="KAL0060407.1"/>
    <property type="molecule type" value="Genomic_DNA"/>
</dbReference>
<evidence type="ECO:0000259" key="1">
    <source>
        <dbReference type="PROSITE" id="PS50003"/>
    </source>
</evidence>
<accession>A0ABR2ZFH9</accession>
<dbReference type="PANTHER" id="PTHR47339">
    <property type="entry name" value="CELL DIVISION CONTROL PROTEIN 24"/>
    <property type="match status" value="1"/>
</dbReference>
<evidence type="ECO:0000313" key="2">
    <source>
        <dbReference type="EMBL" id="KAL0060407.1"/>
    </source>
</evidence>
<dbReference type="Gene3D" id="1.20.900.10">
    <property type="entry name" value="Dbl homology (DH) domain"/>
    <property type="match status" value="1"/>
</dbReference>
<feature type="domain" description="PH" evidence="1">
    <location>
        <begin position="348"/>
        <end position="475"/>
    </location>
</feature>
<name>A0ABR2ZFH9_9AGAR</name>